<feature type="region of interest" description="Disordered" evidence="1">
    <location>
        <begin position="1"/>
        <end position="52"/>
    </location>
</feature>
<dbReference type="EMBL" id="CAXAMN010003447">
    <property type="protein sequence ID" value="CAK9004682.1"/>
    <property type="molecule type" value="Genomic_DNA"/>
</dbReference>
<accession>A0ABP0IQ30</accession>
<evidence type="ECO:0000313" key="3">
    <source>
        <dbReference type="Proteomes" id="UP001642484"/>
    </source>
</evidence>
<gene>
    <name evidence="2" type="ORF">CCMP2556_LOCUS7770</name>
</gene>
<evidence type="ECO:0000313" key="2">
    <source>
        <dbReference type="EMBL" id="CAK9004682.1"/>
    </source>
</evidence>
<feature type="compositionally biased region" description="Low complexity" evidence="1">
    <location>
        <begin position="301"/>
        <end position="313"/>
    </location>
</feature>
<dbReference type="Proteomes" id="UP001642484">
    <property type="component" value="Unassembled WGS sequence"/>
</dbReference>
<feature type="region of interest" description="Disordered" evidence="1">
    <location>
        <begin position="292"/>
        <end position="498"/>
    </location>
</feature>
<evidence type="ECO:0000256" key="1">
    <source>
        <dbReference type="SAM" id="MobiDB-lite"/>
    </source>
</evidence>
<comment type="caution">
    <text evidence="2">The sequence shown here is derived from an EMBL/GenBank/DDBJ whole genome shotgun (WGS) entry which is preliminary data.</text>
</comment>
<name>A0ABP0IQ30_9DINO</name>
<organism evidence="2 3">
    <name type="scientific">Durusdinium trenchii</name>
    <dbReference type="NCBI Taxonomy" id="1381693"/>
    <lineage>
        <taxon>Eukaryota</taxon>
        <taxon>Sar</taxon>
        <taxon>Alveolata</taxon>
        <taxon>Dinophyceae</taxon>
        <taxon>Suessiales</taxon>
        <taxon>Symbiodiniaceae</taxon>
        <taxon>Durusdinium</taxon>
    </lineage>
</organism>
<feature type="compositionally biased region" description="Polar residues" evidence="1">
    <location>
        <begin position="320"/>
        <end position="338"/>
    </location>
</feature>
<sequence length="498" mass="53232">MLPEKQASPGSPQEFSIAHDDDDDVPPSASSESAPSIPLGESTSREADEAPGMQKMMQEAFPMDKVQNGLGAAKSWVSWGWGSVVQSAKKIGDDLANSEFVKETERMAQKAEENISQGASEAFRRVSQATDLAVNKAAETMTHLDQEIQSGIAVTEEKAKELQDQLNPKLKEAGENARKSLMGAAQWGAKTAIWFQSFGSGQHVDSDEETGAQAEMPWSSIRAGDTCVCKSLVIMQKEEFMDSEIVRRVQEGEELEILGTEPTGQRFMAKDSQGNKGWISAFSKEGTPLLDVTKRPAGVPSAAGSSSASSSAGYPLDAPSASTMQDTSATVANGSSDGTIKAEAEKGIQEKAQKEAEEKAKKEAAEKAQKEAEEKAKKEAEQRAKKEAEEKAKKEAAEKAQKEAEEQAKKEAEEKAQKEAEEKAKKEAEEKAQKEAEEKAKKEAEEKAEREAEEMAKKEADEAALADAGGTGADPGQTVGPAANGKADAPDDFADLLG</sequence>
<keyword evidence="3" id="KW-1185">Reference proteome</keyword>
<reference evidence="2 3" key="1">
    <citation type="submission" date="2024-02" db="EMBL/GenBank/DDBJ databases">
        <authorList>
            <person name="Chen Y."/>
            <person name="Shah S."/>
            <person name="Dougan E. K."/>
            <person name="Thang M."/>
            <person name="Chan C."/>
        </authorList>
    </citation>
    <scope>NUCLEOTIDE SEQUENCE [LARGE SCALE GENOMIC DNA]</scope>
</reference>
<protein>
    <submittedName>
        <fullName evidence="2">Uncharacterized protein</fullName>
    </submittedName>
</protein>
<feature type="compositionally biased region" description="Low complexity" evidence="1">
    <location>
        <begin position="26"/>
        <end position="36"/>
    </location>
</feature>
<feature type="compositionally biased region" description="Basic and acidic residues" evidence="1">
    <location>
        <begin position="340"/>
        <end position="461"/>
    </location>
</feature>
<proteinExistence type="predicted"/>